<dbReference type="InterPro" id="IPR036322">
    <property type="entry name" value="WD40_repeat_dom_sf"/>
</dbReference>
<gene>
    <name evidence="1" type="ORF">CYNAS_LOCUS17553</name>
</gene>
<sequence length="683" mass="76073">MEMNVSARKFRATHEEKDEKDLHKAHSIKHFSEMRSSLSILRKYLVGKRYIVSSFRYKNLAVYCDGSFTFVYGLADRNGYAEYTKSVEITCSPHLPEDAEITSMSSTNDGSLIALCGANGVFIVRVSTDLWASKSNYVPLDQYVCELEPVHPTLFESVRSPKVVQVRWIMADSFNCSMHYLAVLFDDNRIRIYQAENVYDVPSIVIDYSLYMCASDRPYEAPGSNSYGFFKSIVSFDCVTMRESNPVLFAIDSEGELFSTTVNVIGNVQPTTRPLVPPSALPCDPVGIQVVEHPAGEIFTVLAVLSSSNVVSFVVAVPDESSVHNLFLHEQIQLATKPRLNLCSTQLDSTVIVANNSLVLHLDLSEWIHEYAMLLQDQSGASTCSASTQVRELVNVTPNTETKSILCSWGPNHAVQLICKSGSTRGPTTVVIACTQDPPLTTVFMKTRDTTSSYAKSQTLSVPVVARSPLNEDALRAIIAKKEPLPQLTTGKSTREYLESVANFFNIAHKNQLIMAAALELSHDRLADLTKFAKQLTEKQNDVNQRLLKVLRQNVSLKDKKEKVRSDMTKSLLRADRVIARSFDRKLSGEETKLLATVKECRARMLGYAMETSKLSLQAAELQRETRGPARPFTASIGASIFVLQHGQEELLALKRRLESLSARIGTSLCDVEENKENIDSRH</sequence>
<evidence type="ECO:0008006" key="3">
    <source>
        <dbReference type="Google" id="ProtNLM"/>
    </source>
</evidence>
<protein>
    <recommendedName>
        <fullName evidence="3">Nuclear pore complex protein Nup88</fullName>
    </recommendedName>
</protein>
<keyword evidence="2" id="KW-1185">Reference proteome</keyword>
<dbReference type="AlphaFoldDB" id="A0AA36MCL4"/>
<dbReference type="EMBL" id="CATQJL010000316">
    <property type="protein sequence ID" value="CAJ0605570.1"/>
    <property type="molecule type" value="Genomic_DNA"/>
</dbReference>
<name>A0AA36MCL4_CYLNA</name>
<dbReference type="InterPro" id="IPR019321">
    <property type="entry name" value="Nucleoporin_Nup88"/>
</dbReference>
<proteinExistence type="predicted"/>
<dbReference type="Pfam" id="PF10168">
    <property type="entry name" value="Nup88"/>
    <property type="match status" value="1"/>
</dbReference>
<accession>A0AA36MCL4</accession>
<dbReference type="SUPFAM" id="SSF50978">
    <property type="entry name" value="WD40 repeat-like"/>
    <property type="match status" value="1"/>
</dbReference>
<reference evidence="1" key="1">
    <citation type="submission" date="2023-07" db="EMBL/GenBank/DDBJ databases">
        <authorList>
            <consortium name="CYATHOMIX"/>
        </authorList>
    </citation>
    <scope>NUCLEOTIDE SEQUENCE</scope>
    <source>
        <strain evidence="1">N/A</strain>
    </source>
</reference>
<organism evidence="1 2">
    <name type="scientific">Cylicocyclus nassatus</name>
    <name type="common">Nematode worm</name>
    <dbReference type="NCBI Taxonomy" id="53992"/>
    <lineage>
        <taxon>Eukaryota</taxon>
        <taxon>Metazoa</taxon>
        <taxon>Ecdysozoa</taxon>
        <taxon>Nematoda</taxon>
        <taxon>Chromadorea</taxon>
        <taxon>Rhabditida</taxon>
        <taxon>Rhabditina</taxon>
        <taxon>Rhabditomorpha</taxon>
        <taxon>Strongyloidea</taxon>
        <taxon>Strongylidae</taxon>
        <taxon>Cylicocyclus</taxon>
    </lineage>
</organism>
<comment type="caution">
    <text evidence="1">The sequence shown here is derived from an EMBL/GenBank/DDBJ whole genome shotgun (WGS) entry which is preliminary data.</text>
</comment>
<evidence type="ECO:0000313" key="1">
    <source>
        <dbReference type="EMBL" id="CAJ0605570.1"/>
    </source>
</evidence>
<evidence type="ECO:0000313" key="2">
    <source>
        <dbReference type="Proteomes" id="UP001176961"/>
    </source>
</evidence>
<dbReference type="Proteomes" id="UP001176961">
    <property type="component" value="Unassembled WGS sequence"/>
</dbReference>